<dbReference type="RefSeq" id="WP_390205501.1">
    <property type="nucleotide sequence ID" value="NZ_JBHTAX010000001.1"/>
</dbReference>
<evidence type="ECO:0000259" key="2">
    <source>
        <dbReference type="Pfam" id="PF07760"/>
    </source>
</evidence>
<accession>A0ABD5YUN8</accession>
<organism evidence="3 4">
    <name type="scientific">Halocatena marina</name>
    <dbReference type="NCBI Taxonomy" id="2934937"/>
    <lineage>
        <taxon>Archaea</taxon>
        <taxon>Methanobacteriati</taxon>
        <taxon>Methanobacteriota</taxon>
        <taxon>Stenosarchaea group</taxon>
        <taxon>Halobacteria</taxon>
        <taxon>Halobacteriales</taxon>
        <taxon>Natronomonadaceae</taxon>
        <taxon>Halocatena</taxon>
    </lineage>
</organism>
<name>A0ABD5YUN8_9EURY</name>
<keyword evidence="1" id="KW-0472">Membrane</keyword>
<dbReference type="Proteomes" id="UP001596417">
    <property type="component" value="Unassembled WGS sequence"/>
</dbReference>
<protein>
    <submittedName>
        <fullName evidence="3">DUF1616 domain-containing protein</fullName>
    </submittedName>
</protein>
<dbReference type="AlphaFoldDB" id="A0ABD5YUN8"/>
<comment type="caution">
    <text evidence="3">The sequence shown here is derived from an EMBL/GenBank/DDBJ whole genome shotgun (WGS) entry which is preliminary data.</text>
</comment>
<dbReference type="Pfam" id="PF07760">
    <property type="entry name" value="DUF1616"/>
    <property type="match status" value="1"/>
</dbReference>
<sequence>MIRWLLDLAAVALLALLAGAALFSFNGPLRIALVLPLIMFVPGYAFLSALFPEESSLSRSRRSRKPWGASDYPGRQTNQDDSFLLGNIERIGLSVVLSLALVSLVVFGLNFTVGFDARRIGIMLLGFTGAMIIFAIARRIVLPTEERYSLELPAFPMDTTFVVMFAVSLLILVASVGAFAVMSTTGDPDTDLFAVAENESSGNVSLKAADDAMVDGRPATIVINNRERKQQQYTVIVAQETIENGEVADSEQVNTFTPTIADGETKKIEVQPPRAGIGLESISTRGPPRILHVSQHIGPSSISLPLMAETILLMRMTRDHLLRPKSRIPSSYPYR</sequence>
<keyword evidence="4" id="KW-1185">Reference proteome</keyword>
<evidence type="ECO:0000256" key="1">
    <source>
        <dbReference type="SAM" id="Phobius"/>
    </source>
</evidence>
<evidence type="ECO:0000313" key="3">
    <source>
        <dbReference type="EMBL" id="MFC7190215.1"/>
    </source>
</evidence>
<gene>
    <name evidence="3" type="ORF">ACFQL7_10355</name>
</gene>
<proteinExistence type="predicted"/>
<dbReference type="EMBL" id="JBHTAX010000001">
    <property type="protein sequence ID" value="MFC7190215.1"/>
    <property type="molecule type" value="Genomic_DNA"/>
</dbReference>
<evidence type="ECO:0000313" key="4">
    <source>
        <dbReference type="Proteomes" id="UP001596417"/>
    </source>
</evidence>
<dbReference type="InterPro" id="IPR011674">
    <property type="entry name" value="DUF1616"/>
</dbReference>
<keyword evidence="1" id="KW-0812">Transmembrane</keyword>
<reference evidence="3 4" key="1">
    <citation type="journal article" date="2019" name="Int. J. Syst. Evol. Microbiol.">
        <title>The Global Catalogue of Microorganisms (GCM) 10K type strain sequencing project: providing services to taxonomists for standard genome sequencing and annotation.</title>
        <authorList>
            <consortium name="The Broad Institute Genomics Platform"/>
            <consortium name="The Broad Institute Genome Sequencing Center for Infectious Disease"/>
            <person name="Wu L."/>
            <person name="Ma J."/>
        </authorList>
    </citation>
    <scope>NUCLEOTIDE SEQUENCE [LARGE SCALE GENOMIC DNA]</scope>
    <source>
        <strain evidence="3 4">RDMS1</strain>
    </source>
</reference>
<feature type="domain" description="DUF1616" evidence="2">
    <location>
        <begin position="9"/>
        <end position="270"/>
    </location>
</feature>
<feature type="transmembrane region" description="Helical" evidence="1">
    <location>
        <begin position="30"/>
        <end position="51"/>
    </location>
</feature>
<feature type="transmembrane region" description="Helical" evidence="1">
    <location>
        <begin position="120"/>
        <end position="141"/>
    </location>
</feature>
<feature type="transmembrane region" description="Helical" evidence="1">
    <location>
        <begin position="91"/>
        <end position="114"/>
    </location>
</feature>
<keyword evidence="1" id="KW-1133">Transmembrane helix</keyword>
<feature type="transmembrane region" description="Helical" evidence="1">
    <location>
        <begin position="161"/>
        <end position="182"/>
    </location>
</feature>